<accession>A0A7J6HEI4</accession>
<comment type="caution">
    <text evidence="1">The sequence shown here is derived from an EMBL/GenBank/DDBJ whole genome shotgun (WGS) entry which is preliminary data.</text>
</comment>
<dbReference type="AlphaFoldDB" id="A0A7J6HEI4"/>
<reference evidence="1 2" key="1">
    <citation type="journal article" date="2020" name="bioRxiv">
        <title>Sequence and annotation of 42 cannabis genomes reveals extensive copy number variation in cannabinoid synthesis and pathogen resistance genes.</title>
        <authorList>
            <person name="Mckernan K.J."/>
            <person name="Helbert Y."/>
            <person name="Kane L.T."/>
            <person name="Ebling H."/>
            <person name="Zhang L."/>
            <person name="Liu B."/>
            <person name="Eaton Z."/>
            <person name="Mclaughlin S."/>
            <person name="Kingan S."/>
            <person name="Baybayan P."/>
            <person name="Concepcion G."/>
            <person name="Jordan M."/>
            <person name="Riva A."/>
            <person name="Barbazuk W."/>
            <person name="Harkins T."/>
        </authorList>
    </citation>
    <scope>NUCLEOTIDE SEQUENCE [LARGE SCALE GENOMIC DNA]</scope>
    <source>
        <strain evidence="2">cv. Jamaican Lion 4</strain>
        <tissue evidence="1">Leaf</tissue>
    </source>
</reference>
<name>A0A7J6HEI4_CANSA</name>
<sequence>MELNKGLRCLIERACSLHDRLNCEIEQSIKFCRFCSKHGRFCDVADQIPFDERERLIVVRDSLKGVEDNLFFLQKLECCQMRDRDEALSRLEESRMVLIDLVRRFQGKTSPDVLRELNACFGKAVIQNLLRDGEKEEEEEPNILQNRRWIWPKALGNIVLKLLIFSATASISYMVSNCTRNQTKHLYSVSTRKTPPFLDSTEGEINHNLFNVFHGKG</sequence>
<evidence type="ECO:0000313" key="2">
    <source>
        <dbReference type="Proteomes" id="UP000583929"/>
    </source>
</evidence>
<dbReference type="PANTHER" id="PTHR33600">
    <property type="entry name" value="PLASTID DIVISION PROTEIN PDV2"/>
    <property type="match status" value="1"/>
</dbReference>
<dbReference type="InterPro" id="IPR038939">
    <property type="entry name" value="PDV1/PDV2"/>
</dbReference>
<protein>
    <submittedName>
        <fullName evidence="1">Uncharacterized protein</fullName>
    </submittedName>
</protein>
<dbReference type="EMBL" id="JAATIQ010000050">
    <property type="protein sequence ID" value="KAF4393038.1"/>
    <property type="molecule type" value="Genomic_DNA"/>
</dbReference>
<proteinExistence type="predicted"/>
<dbReference type="Proteomes" id="UP000583929">
    <property type="component" value="Unassembled WGS sequence"/>
</dbReference>
<gene>
    <name evidence="1" type="ORF">G4B88_012033</name>
</gene>
<evidence type="ECO:0000313" key="1">
    <source>
        <dbReference type="EMBL" id="KAF4393038.1"/>
    </source>
</evidence>
<organism evidence="1 2">
    <name type="scientific">Cannabis sativa</name>
    <name type="common">Hemp</name>
    <name type="synonym">Marijuana</name>
    <dbReference type="NCBI Taxonomy" id="3483"/>
    <lineage>
        <taxon>Eukaryota</taxon>
        <taxon>Viridiplantae</taxon>
        <taxon>Streptophyta</taxon>
        <taxon>Embryophyta</taxon>
        <taxon>Tracheophyta</taxon>
        <taxon>Spermatophyta</taxon>
        <taxon>Magnoliopsida</taxon>
        <taxon>eudicotyledons</taxon>
        <taxon>Gunneridae</taxon>
        <taxon>Pentapetalae</taxon>
        <taxon>rosids</taxon>
        <taxon>fabids</taxon>
        <taxon>Rosales</taxon>
        <taxon>Cannabaceae</taxon>
        <taxon>Cannabis</taxon>
    </lineage>
</organism>
<keyword evidence="2" id="KW-1185">Reference proteome</keyword>
<dbReference type="GO" id="GO:0010020">
    <property type="term" value="P:chloroplast fission"/>
    <property type="evidence" value="ECO:0007669"/>
    <property type="project" value="InterPro"/>
</dbReference>
<dbReference type="PANTHER" id="PTHR33600:SF5">
    <property type="entry name" value="PLASTID DIVISION PROTEIN PDV1"/>
    <property type="match status" value="1"/>
</dbReference>